<dbReference type="OrthoDB" id="270189at2759"/>
<dbReference type="Pfam" id="PF00929">
    <property type="entry name" value="RNase_T"/>
    <property type="match status" value="1"/>
</dbReference>
<keyword evidence="7" id="KW-1185">Reference proteome</keyword>
<sequence length="223" mass="25415">MSPHTPLDFTSGPMVWIDCEMSGLNPRRDKILEIAVLITNGNLELVDEHGIQFVIRADKAVLDSMNEWCTMQHGKALTKPQSGLTQACMTSPYTREYVSKAVLEYIKKWVPEKRTAVLAGNSVHADRSFLVEEMPDVIDWLHYRIVGGCIASLIMKLQLMQVSKDVSSIKELCRRWYIDKQAPKDPSAAKHRALDDIKDSIQELSWYRKNIFIQPVSGRRTRG</sequence>
<dbReference type="SMART" id="SM00479">
    <property type="entry name" value="EXOIII"/>
    <property type="match status" value="1"/>
</dbReference>
<dbReference type="STRING" id="1314800.A0A1B7NFK1"/>
<protein>
    <submittedName>
        <fullName evidence="6">Ribonuclease H-like protein</fullName>
    </submittedName>
</protein>
<dbReference type="InterPro" id="IPR022894">
    <property type="entry name" value="Oligoribonuclease"/>
</dbReference>
<dbReference type="EMBL" id="KV448134">
    <property type="protein sequence ID" value="OAX43667.1"/>
    <property type="molecule type" value="Genomic_DNA"/>
</dbReference>
<accession>A0A1B7NFK1</accession>
<evidence type="ECO:0000256" key="3">
    <source>
        <dbReference type="ARBA" id="ARBA00022801"/>
    </source>
</evidence>
<evidence type="ECO:0000313" key="6">
    <source>
        <dbReference type="EMBL" id="OAX43667.1"/>
    </source>
</evidence>
<evidence type="ECO:0000256" key="1">
    <source>
        <dbReference type="ARBA" id="ARBA00009921"/>
    </source>
</evidence>
<feature type="domain" description="Exonuclease" evidence="5">
    <location>
        <begin position="13"/>
        <end position="213"/>
    </location>
</feature>
<dbReference type="GO" id="GO:0000175">
    <property type="term" value="F:3'-5'-RNA exonuclease activity"/>
    <property type="evidence" value="ECO:0007669"/>
    <property type="project" value="InterPro"/>
</dbReference>
<comment type="similarity">
    <text evidence="1">Belongs to the oligoribonuclease family.</text>
</comment>
<dbReference type="SUPFAM" id="SSF53098">
    <property type="entry name" value="Ribonuclease H-like"/>
    <property type="match status" value="1"/>
</dbReference>
<dbReference type="PANTHER" id="PTHR11046:SF0">
    <property type="entry name" value="OLIGORIBONUCLEASE, MITOCHONDRIAL"/>
    <property type="match status" value="1"/>
</dbReference>
<dbReference type="InParanoid" id="A0A1B7NFK1"/>
<dbReference type="PANTHER" id="PTHR11046">
    <property type="entry name" value="OLIGORIBONUCLEASE, MITOCHONDRIAL"/>
    <property type="match status" value="1"/>
</dbReference>
<keyword evidence="3" id="KW-0378">Hydrolase</keyword>
<evidence type="ECO:0000313" key="7">
    <source>
        <dbReference type="Proteomes" id="UP000092154"/>
    </source>
</evidence>
<dbReference type="NCBIfam" id="NF003765">
    <property type="entry name" value="PRK05359.1"/>
    <property type="match status" value="1"/>
</dbReference>
<dbReference type="AlphaFoldDB" id="A0A1B7NFK1"/>
<dbReference type="Proteomes" id="UP000092154">
    <property type="component" value="Unassembled WGS sequence"/>
</dbReference>
<name>A0A1B7NFK1_9AGAM</name>
<evidence type="ECO:0000256" key="4">
    <source>
        <dbReference type="ARBA" id="ARBA00022839"/>
    </source>
</evidence>
<dbReference type="FunCoup" id="A0A1B7NFK1">
    <property type="interactions" value="530"/>
</dbReference>
<organism evidence="6 7">
    <name type="scientific">Rhizopogon vinicolor AM-OR11-026</name>
    <dbReference type="NCBI Taxonomy" id="1314800"/>
    <lineage>
        <taxon>Eukaryota</taxon>
        <taxon>Fungi</taxon>
        <taxon>Dikarya</taxon>
        <taxon>Basidiomycota</taxon>
        <taxon>Agaricomycotina</taxon>
        <taxon>Agaricomycetes</taxon>
        <taxon>Agaricomycetidae</taxon>
        <taxon>Boletales</taxon>
        <taxon>Suillineae</taxon>
        <taxon>Rhizopogonaceae</taxon>
        <taxon>Rhizopogon</taxon>
    </lineage>
</organism>
<dbReference type="InterPro" id="IPR036397">
    <property type="entry name" value="RNaseH_sf"/>
</dbReference>
<dbReference type="CDD" id="cd06135">
    <property type="entry name" value="Orn"/>
    <property type="match status" value="1"/>
</dbReference>
<keyword evidence="2" id="KW-0540">Nuclease</keyword>
<gene>
    <name evidence="6" type="ORF">K503DRAFT_680600</name>
</gene>
<evidence type="ECO:0000256" key="2">
    <source>
        <dbReference type="ARBA" id="ARBA00022722"/>
    </source>
</evidence>
<dbReference type="InterPro" id="IPR012337">
    <property type="entry name" value="RNaseH-like_sf"/>
</dbReference>
<dbReference type="Gene3D" id="3.30.420.10">
    <property type="entry name" value="Ribonuclease H-like superfamily/Ribonuclease H"/>
    <property type="match status" value="1"/>
</dbReference>
<dbReference type="GO" id="GO:0003676">
    <property type="term" value="F:nucleic acid binding"/>
    <property type="evidence" value="ECO:0007669"/>
    <property type="project" value="InterPro"/>
</dbReference>
<keyword evidence="4" id="KW-0269">Exonuclease</keyword>
<proteinExistence type="inferred from homology"/>
<dbReference type="InterPro" id="IPR013520">
    <property type="entry name" value="Ribonucl_H"/>
</dbReference>
<dbReference type="GO" id="GO:0005739">
    <property type="term" value="C:mitochondrion"/>
    <property type="evidence" value="ECO:0007669"/>
    <property type="project" value="TreeGrafter"/>
</dbReference>
<evidence type="ECO:0000259" key="5">
    <source>
        <dbReference type="SMART" id="SM00479"/>
    </source>
</evidence>
<reference evidence="6 7" key="1">
    <citation type="submission" date="2016-06" db="EMBL/GenBank/DDBJ databases">
        <title>Comparative genomics of the ectomycorrhizal sister species Rhizopogon vinicolor and Rhizopogon vesiculosus (Basidiomycota: Boletales) reveals a divergence of the mating type B locus.</title>
        <authorList>
            <consortium name="DOE Joint Genome Institute"/>
            <person name="Mujic A.B."/>
            <person name="Kuo A."/>
            <person name="Tritt A."/>
            <person name="Lipzen A."/>
            <person name="Chen C."/>
            <person name="Johnson J."/>
            <person name="Sharma A."/>
            <person name="Barry K."/>
            <person name="Grigoriev I.V."/>
            <person name="Spatafora J.W."/>
        </authorList>
    </citation>
    <scope>NUCLEOTIDE SEQUENCE [LARGE SCALE GENOMIC DNA]</scope>
    <source>
        <strain evidence="6 7">AM-OR11-026</strain>
    </source>
</reference>